<gene>
    <name evidence="1 3" type="ORF">LOAG_03382</name>
</gene>
<evidence type="ECO:0000313" key="3">
    <source>
        <dbReference type="WBParaSite" id="EN70_11791"/>
    </source>
</evidence>
<dbReference type="RefSeq" id="XP_003138967.1">
    <property type="nucleotide sequence ID" value="XM_003138919.1"/>
</dbReference>
<organism evidence="2 3">
    <name type="scientific">Loa loa</name>
    <name type="common">Eye worm</name>
    <name type="synonym">Filaria loa</name>
    <dbReference type="NCBI Taxonomy" id="7209"/>
    <lineage>
        <taxon>Eukaryota</taxon>
        <taxon>Metazoa</taxon>
        <taxon>Ecdysozoa</taxon>
        <taxon>Nematoda</taxon>
        <taxon>Chromadorea</taxon>
        <taxon>Rhabditida</taxon>
        <taxon>Spirurina</taxon>
        <taxon>Spiruromorpha</taxon>
        <taxon>Filarioidea</taxon>
        <taxon>Onchocercidae</taxon>
        <taxon>Loa</taxon>
    </lineage>
</organism>
<evidence type="ECO:0000313" key="1">
    <source>
        <dbReference type="EMBL" id="EFO25105.1"/>
    </source>
</evidence>
<accession>A0A1S0U532</accession>
<keyword evidence="2" id="KW-1185">Reference proteome</keyword>
<dbReference type="OMA" id="YALRTCH"/>
<evidence type="ECO:0000313" key="2">
    <source>
        <dbReference type="Proteomes" id="UP000095285"/>
    </source>
</evidence>
<reference evidence="1 2" key="1">
    <citation type="submission" date="2012-04" db="EMBL/GenBank/DDBJ databases">
        <title>The Genome Sequence of Loa loa.</title>
        <authorList>
            <consortium name="The Broad Institute Genome Sequencing Platform"/>
            <consortium name="Broad Institute Genome Sequencing Center for Infectious Disease"/>
            <person name="Nutman T.B."/>
            <person name="Fink D.L."/>
            <person name="Russ C."/>
            <person name="Young S."/>
            <person name="Zeng Q."/>
            <person name="Gargeya S."/>
            <person name="Alvarado L."/>
            <person name="Berlin A."/>
            <person name="Chapman S.B."/>
            <person name="Chen Z."/>
            <person name="Freedman E."/>
            <person name="Gellesch M."/>
            <person name="Goldberg J."/>
            <person name="Griggs A."/>
            <person name="Gujja S."/>
            <person name="Heilman E.R."/>
            <person name="Heiman D."/>
            <person name="Howarth C."/>
            <person name="Mehta T."/>
            <person name="Neiman D."/>
            <person name="Pearson M."/>
            <person name="Roberts A."/>
            <person name="Saif S."/>
            <person name="Shea T."/>
            <person name="Shenoy N."/>
            <person name="Sisk P."/>
            <person name="Stolte C."/>
            <person name="Sykes S."/>
            <person name="White J."/>
            <person name="Yandava C."/>
            <person name="Haas B."/>
            <person name="Henn M.R."/>
            <person name="Nusbaum C."/>
            <person name="Birren B."/>
        </authorList>
    </citation>
    <scope>NUCLEOTIDE SEQUENCE [LARGE SCALE GENOMIC DNA]</scope>
</reference>
<protein>
    <submittedName>
        <fullName evidence="3">Product</fullName>
    </submittedName>
</protein>
<dbReference type="WBParaSite" id="EN70_11791">
    <property type="protein sequence ID" value="EN70_11791"/>
    <property type="gene ID" value="EN70_11791"/>
</dbReference>
<sequence length="225" mass="25196">MSDLLSSGDDSKLMDDDKTIHFTKLKLLNESCIIDGDDNNSNDDDDDDDVDNTSIYTLRTYHDNSSSCDEAMMIESNESFPNTSISSIISEKLKLSVENQTSNSCSDKGINFMNSIHGTASTQSSQTESDDLKSQIIDDEMSQLSQLCYTARTKLPEEITNPEFINLYQISDDQQTPEYSDQTAKINAQSESIITETNDIIQEGVELEQHTETVQNFIRNPENVS</sequence>
<accession>A0A1I7VAZ3</accession>
<dbReference type="Proteomes" id="UP000095285">
    <property type="component" value="Unassembled WGS sequence"/>
</dbReference>
<dbReference type="AlphaFoldDB" id="A0A1I7VAZ3"/>
<reference evidence="3" key="2">
    <citation type="submission" date="2016-11" db="UniProtKB">
        <authorList>
            <consortium name="WormBaseParasite"/>
        </authorList>
    </citation>
    <scope>IDENTIFICATION</scope>
</reference>
<dbReference type="KEGG" id="loa:LOAG_03382"/>
<dbReference type="GeneID" id="9940771"/>
<dbReference type="CTD" id="9940771"/>
<proteinExistence type="predicted"/>
<dbReference type="EMBL" id="JH712440">
    <property type="protein sequence ID" value="EFO25105.1"/>
    <property type="molecule type" value="Genomic_DNA"/>
</dbReference>
<name>A0A1I7VAZ3_LOALO</name>
<dbReference type="OrthoDB" id="5875552at2759"/>